<protein>
    <submittedName>
        <fullName evidence="2">Uncharacterized protein</fullName>
    </submittedName>
</protein>
<dbReference type="Proteomes" id="UP000250299">
    <property type="component" value="Chromosome"/>
</dbReference>
<feature type="region of interest" description="Disordered" evidence="1">
    <location>
        <begin position="28"/>
        <end position="59"/>
    </location>
</feature>
<accession>A0A2Z4RF92</accession>
<dbReference type="EMBL" id="CP029693">
    <property type="protein sequence ID" value="AWY39682.1"/>
    <property type="molecule type" value="Genomic_DNA"/>
</dbReference>
<dbReference type="AlphaFoldDB" id="A0A2Z4RF92"/>
<name>A0A2Z4RF92_PSEPU</name>
<proteinExistence type="predicted"/>
<dbReference type="OrthoDB" id="7033252at2"/>
<evidence type="ECO:0000256" key="1">
    <source>
        <dbReference type="SAM" id="MobiDB-lite"/>
    </source>
</evidence>
<evidence type="ECO:0000313" key="3">
    <source>
        <dbReference type="Proteomes" id="UP000250299"/>
    </source>
</evidence>
<gene>
    <name evidence="2" type="ORF">DKY63_07120</name>
</gene>
<sequence length="59" mass="6248">MVVNDNAGYLDKRCVLESIASRLAPTVSGAGRITGGRHKNCGSEPARDETGTFNIDVAR</sequence>
<organism evidence="2 3">
    <name type="scientific">Pseudomonas putida</name>
    <name type="common">Arthrobacter siderocapsulatus</name>
    <dbReference type="NCBI Taxonomy" id="303"/>
    <lineage>
        <taxon>Bacteria</taxon>
        <taxon>Pseudomonadati</taxon>
        <taxon>Pseudomonadota</taxon>
        <taxon>Gammaproteobacteria</taxon>
        <taxon>Pseudomonadales</taxon>
        <taxon>Pseudomonadaceae</taxon>
        <taxon>Pseudomonas</taxon>
    </lineage>
</organism>
<evidence type="ECO:0000313" key="2">
    <source>
        <dbReference type="EMBL" id="AWY39682.1"/>
    </source>
</evidence>
<reference evidence="2 3" key="1">
    <citation type="submission" date="2018-05" db="EMBL/GenBank/DDBJ databases">
        <title>Whole genome sequence of Pseudomonas putida JBC17.</title>
        <authorList>
            <person name="Lee Y.H."/>
            <person name="David K."/>
        </authorList>
    </citation>
    <scope>NUCLEOTIDE SEQUENCE [LARGE SCALE GENOMIC DNA]</scope>
    <source>
        <strain evidence="2 3">JBC17</strain>
    </source>
</reference>